<dbReference type="InterPro" id="IPR017907">
    <property type="entry name" value="Znf_RING_CS"/>
</dbReference>
<feature type="region of interest" description="Disordered" evidence="5">
    <location>
        <begin position="382"/>
        <end position="435"/>
    </location>
</feature>
<dbReference type="AlphaFoldDB" id="A0A9K3PVD5"/>
<dbReference type="PANTHER" id="PTHR47177">
    <property type="entry name" value="F18C1.6 PROTEIN"/>
    <property type="match status" value="1"/>
</dbReference>
<evidence type="ECO:0000259" key="6">
    <source>
        <dbReference type="PROSITE" id="PS50089"/>
    </source>
</evidence>
<dbReference type="GO" id="GO:0008270">
    <property type="term" value="F:zinc ion binding"/>
    <property type="evidence" value="ECO:0007669"/>
    <property type="project" value="UniProtKB-KW"/>
</dbReference>
<keyword evidence="1" id="KW-0479">Metal-binding</keyword>
<dbReference type="EMBL" id="JAGRRH010000013">
    <property type="protein sequence ID" value="KAG7361033.1"/>
    <property type="molecule type" value="Genomic_DNA"/>
</dbReference>
<keyword evidence="9" id="KW-1185">Reference proteome</keyword>
<evidence type="ECO:0000313" key="8">
    <source>
        <dbReference type="EMBL" id="KAG7361033.1"/>
    </source>
</evidence>
<keyword evidence="3" id="KW-0862">Zinc</keyword>
<dbReference type="InterPro" id="IPR001841">
    <property type="entry name" value="Znf_RING"/>
</dbReference>
<keyword evidence="2 4" id="KW-0863">Zinc-finger</keyword>
<dbReference type="PROSITE" id="PS00518">
    <property type="entry name" value="ZF_RING_1"/>
    <property type="match status" value="1"/>
</dbReference>
<feature type="compositionally biased region" description="Low complexity" evidence="5">
    <location>
        <begin position="10"/>
        <end position="30"/>
    </location>
</feature>
<organism evidence="8 9">
    <name type="scientific">Nitzschia inconspicua</name>
    <dbReference type="NCBI Taxonomy" id="303405"/>
    <lineage>
        <taxon>Eukaryota</taxon>
        <taxon>Sar</taxon>
        <taxon>Stramenopiles</taxon>
        <taxon>Ochrophyta</taxon>
        <taxon>Bacillariophyta</taxon>
        <taxon>Bacillariophyceae</taxon>
        <taxon>Bacillariophycidae</taxon>
        <taxon>Bacillariales</taxon>
        <taxon>Bacillariaceae</taxon>
        <taxon>Nitzschia</taxon>
    </lineage>
</organism>
<evidence type="ECO:0000313" key="9">
    <source>
        <dbReference type="Proteomes" id="UP000693970"/>
    </source>
</evidence>
<dbReference type="Pfam" id="PF13639">
    <property type="entry name" value="zf-RING_2"/>
    <property type="match status" value="1"/>
</dbReference>
<proteinExistence type="predicted"/>
<dbReference type="Proteomes" id="UP000693970">
    <property type="component" value="Unassembled WGS sequence"/>
</dbReference>
<feature type="compositionally biased region" description="Pro residues" evidence="5">
    <location>
        <begin position="386"/>
        <end position="395"/>
    </location>
</feature>
<reference evidence="8" key="1">
    <citation type="journal article" date="2021" name="Sci. Rep.">
        <title>Diploid genomic architecture of Nitzschia inconspicua, an elite biomass production diatom.</title>
        <authorList>
            <person name="Oliver A."/>
            <person name="Podell S."/>
            <person name="Pinowska A."/>
            <person name="Traller J.C."/>
            <person name="Smith S.R."/>
            <person name="McClure R."/>
            <person name="Beliaev A."/>
            <person name="Bohutskyi P."/>
            <person name="Hill E.A."/>
            <person name="Rabines A."/>
            <person name="Zheng H."/>
            <person name="Allen L.Z."/>
            <person name="Kuo A."/>
            <person name="Grigoriev I.V."/>
            <person name="Allen A.E."/>
            <person name="Hazlebeck D."/>
            <person name="Allen E.E."/>
        </authorList>
    </citation>
    <scope>NUCLEOTIDE SEQUENCE</scope>
    <source>
        <strain evidence="8">Hildebrandi</strain>
    </source>
</reference>
<evidence type="ECO:0000256" key="1">
    <source>
        <dbReference type="ARBA" id="ARBA00022723"/>
    </source>
</evidence>
<name>A0A9K3PVD5_9STRA</name>
<feature type="compositionally biased region" description="Acidic residues" evidence="5">
    <location>
        <begin position="421"/>
        <end position="435"/>
    </location>
</feature>
<feature type="region of interest" description="Disordered" evidence="5">
    <location>
        <begin position="104"/>
        <end position="197"/>
    </location>
</feature>
<feature type="region of interest" description="Disordered" evidence="5">
    <location>
        <begin position="1"/>
        <end position="30"/>
    </location>
</feature>
<dbReference type="EMBL" id="JAGRRH010000110">
    <property type="protein sequence ID" value="KAG7336731.1"/>
    <property type="molecule type" value="Genomic_DNA"/>
</dbReference>
<sequence>MDLPFPLQQTSTATTASSSTTTTAAATTARSSASITSSARYFDPEEFFAMSSPNVRLRRSSRTAIVNNSRSASVPIVASPTAAHTRATVAASASRSFTHSIFSTEAANASSTSTSSRSSTRAARKRKHHVESEISEGQEASNCSPPFPPPAKRRRCCTNNSQTTTTTGSKKQRSISAKKPPAASMLKAPPPTVTKNDDQKPAAVENCCICMCDVKPEDVSQINGCDHHFCFGCIEKWAERENSCPLCKSRFTKIERVNKKRQKGVKNTKKVRQRDQRSDLMPGAAIEGLLASLSASRTIGGSAGLARIIFGVSGPGTGPFGNNTMAGHPASFGLLDSSDEDDEHPFSLLRFGGPSAGIRISAFTAGASPTHPAASFSIRYARLPHHTPPPPPPPQERARSHATNGNDATAGNRNNPLEINSDTDDEDSVQILDFD</sequence>
<evidence type="ECO:0000256" key="3">
    <source>
        <dbReference type="ARBA" id="ARBA00022833"/>
    </source>
</evidence>
<feature type="compositionally biased region" description="Low complexity" evidence="5">
    <location>
        <begin position="157"/>
        <end position="169"/>
    </location>
</feature>
<feature type="compositionally biased region" description="Low complexity" evidence="5">
    <location>
        <begin position="104"/>
        <end position="121"/>
    </location>
</feature>
<evidence type="ECO:0000256" key="2">
    <source>
        <dbReference type="ARBA" id="ARBA00022771"/>
    </source>
</evidence>
<protein>
    <submittedName>
        <fullName evidence="8">Ring finger domain containing protein</fullName>
    </submittedName>
</protein>
<evidence type="ECO:0000256" key="4">
    <source>
        <dbReference type="PROSITE-ProRule" id="PRU00175"/>
    </source>
</evidence>
<accession>A0A9K3PVD5</accession>
<reference evidence="8" key="2">
    <citation type="submission" date="2021-04" db="EMBL/GenBank/DDBJ databases">
        <authorList>
            <person name="Podell S."/>
        </authorList>
    </citation>
    <scope>NUCLEOTIDE SEQUENCE</scope>
    <source>
        <strain evidence="8">Hildebrandi</strain>
    </source>
</reference>
<evidence type="ECO:0000313" key="7">
    <source>
        <dbReference type="EMBL" id="KAG7336731.1"/>
    </source>
</evidence>
<dbReference type="PROSITE" id="PS50089">
    <property type="entry name" value="ZF_RING_2"/>
    <property type="match status" value="1"/>
</dbReference>
<gene>
    <name evidence="7" type="ORF">IV203_030511</name>
    <name evidence="8" type="ORF">IV203_036133</name>
</gene>
<feature type="compositionally biased region" description="Polar residues" evidence="5">
    <location>
        <begin position="401"/>
        <end position="420"/>
    </location>
</feature>
<dbReference type="InterPro" id="IPR058746">
    <property type="entry name" value="Znf_RING-type_Topors"/>
</dbReference>
<dbReference type="OrthoDB" id="1630758at2759"/>
<evidence type="ECO:0000256" key="5">
    <source>
        <dbReference type="SAM" id="MobiDB-lite"/>
    </source>
</evidence>
<dbReference type="SMART" id="SM00184">
    <property type="entry name" value="RING"/>
    <property type="match status" value="1"/>
</dbReference>
<comment type="caution">
    <text evidence="8">The sequence shown here is derived from an EMBL/GenBank/DDBJ whole genome shotgun (WGS) entry which is preliminary data.</text>
</comment>
<dbReference type="CDD" id="cd16574">
    <property type="entry name" value="RING-HC_Topors"/>
    <property type="match status" value="1"/>
</dbReference>
<feature type="domain" description="RING-type" evidence="6">
    <location>
        <begin position="207"/>
        <end position="248"/>
    </location>
</feature>